<keyword evidence="3" id="KW-1185">Reference proteome</keyword>
<feature type="region of interest" description="Disordered" evidence="1">
    <location>
        <begin position="93"/>
        <end position="416"/>
    </location>
</feature>
<feature type="compositionally biased region" description="Low complexity" evidence="1">
    <location>
        <begin position="135"/>
        <end position="173"/>
    </location>
</feature>
<dbReference type="AlphaFoldDB" id="A0A5Q4BF07"/>
<feature type="compositionally biased region" description="Basic and acidic residues" evidence="1">
    <location>
        <begin position="53"/>
        <end position="66"/>
    </location>
</feature>
<proteinExistence type="predicted"/>
<feature type="compositionally biased region" description="Basic and acidic residues" evidence="1">
    <location>
        <begin position="259"/>
        <end position="274"/>
    </location>
</feature>
<dbReference type="Proteomes" id="UP000326340">
    <property type="component" value="Unassembled WGS sequence"/>
</dbReference>
<feature type="compositionally biased region" description="Basic and acidic residues" evidence="1">
    <location>
        <begin position="550"/>
        <end position="569"/>
    </location>
</feature>
<sequence>MSSKRNSGDWTVVSTMTPPAASRRPASVREKLSGFVRRGRGLAKKTTMSVLGESRHERPSLDESLHPKVLPRVQVQDFGTSSLDIDLLSLEAFRDVQQPEEKKKKEEEEEAEKQQKKPQRTTSSSTTPIADMFARKAATTTTTTSAIAPTARAVVDQLPSSLDTSSPSLYSPSVRKPARAPTEERRPGPAAPASGAGAGATHHHHAAHTAHSSTSSPAVTVTIISSSTHVQTHNPRPWPPPATSRTVAPARVQPVPAAEDSKPPARVQLREPRRAAFTPAAPAAAPVTATPGPLLARPRQHAGAAVVAEQQRLTPHHHHHHHHHECQNAEMKRHSTPTAMSLLSSTLASPSTATTPAAPNPPPAEIPRTDRRRSWQPAPTSAPSAAAAAAAAAATAAPTPRPSAPPSASAPWRGIPSRQTSVRLGVDRLAWIRELEAGKKNRSSVNGDLPVLKTMQGSVADKLARFESKQQEQQQQLLQKPPLQGLPLTRSNSTRSRPSSIADTFSSYGGGGGGVGGGVATTRSSLDSHRASSVFSHYDDSFREKLELITGKAGREADEERKGEEERPPLTRVTSTFVSVERRRKQACVDKAQPV</sequence>
<feature type="compositionally biased region" description="Polar residues" evidence="1">
    <location>
        <begin position="1"/>
        <end position="17"/>
    </location>
</feature>
<feature type="compositionally biased region" description="Low complexity" evidence="1">
    <location>
        <begin position="377"/>
        <end position="398"/>
    </location>
</feature>
<feature type="compositionally biased region" description="Basic and acidic residues" evidence="1">
    <location>
        <begin position="93"/>
        <end position="106"/>
    </location>
</feature>
<feature type="region of interest" description="Disordered" evidence="1">
    <location>
        <begin position="467"/>
        <end position="512"/>
    </location>
</feature>
<dbReference type="EMBL" id="PUHP01001590">
    <property type="protein sequence ID" value="TQN65505.1"/>
    <property type="molecule type" value="Genomic_DNA"/>
</dbReference>
<feature type="compositionally biased region" description="Low complexity" evidence="1">
    <location>
        <begin position="471"/>
        <end position="500"/>
    </location>
</feature>
<protein>
    <submittedName>
        <fullName evidence="2">Uncharacterized protein</fullName>
    </submittedName>
</protein>
<name>A0A5Q4BF07_9PEZI</name>
<accession>A0A5Q4BF07</accession>
<reference evidence="2 3" key="1">
    <citation type="journal article" date="2019" name="Sci. Rep.">
        <title>Colletotrichum shisoi sp. nov., an anthracnose pathogen of Perilla frutescens in Japan: molecular phylogenetic, morphological and genomic evidence.</title>
        <authorList>
            <person name="Gan P."/>
            <person name="Tsushima A."/>
            <person name="Hiroyama R."/>
            <person name="Narusaka M."/>
            <person name="Takano Y."/>
            <person name="Narusaka Y."/>
            <person name="Kawaradani M."/>
            <person name="Damm U."/>
            <person name="Shirasu K."/>
        </authorList>
    </citation>
    <scope>NUCLEOTIDE SEQUENCE [LARGE SCALE GENOMIC DNA]</scope>
    <source>
        <strain evidence="2 3">PG-2018a</strain>
    </source>
</reference>
<evidence type="ECO:0000256" key="1">
    <source>
        <dbReference type="SAM" id="MobiDB-lite"/>
    </source>
</evidence>
<evidence type="ECO:0000313" key="3">
    <source>
        <dbReference type="Proteomes" id="UP000326340"/>
    </source>
</evidence>
<comment type="caution">
    <text evidence="2">The sequence shown here is derived from an EMBL/GenBank/DDBJ whole genome shotgun (WGS) entry which is preliminary data.</text>
</comment>
<feature type="compositionally biased region" description="Low complexity" evidence="1">
    <location>
        <begin position="247"/>
        <end position="258"/>
    </location>
</feature>
<dbReference type="OrthoDB" id="4848429at2759"/>
<feature type="region of interest" description="Disordered" evidence="1">
    <location>
        <begin position="1"/>
        <end position="66"/>
    </location>
</feature>
<organism evidence="2 3">
    <name type="scientific">Colletotrichum shisoi</name>
    <dbReference type="NCBI Taxonomy" id="2078593"/>
    <lineage>
        <taxon>Eukaryota</taxon>
        <taxon>Fungi</taxon>
        <taxon>Dikarya</taxon>
        <taxon>Ascomycota</taxon>
        <taxon>Pezizomycotina</taxon>
        <taxon>Sordariomycetes</taxon>
        <taxon>Hypocreomycetidae</taxon>
        <taxon>Glomerellales</taxon>
        <taxon>Glomerellaceae</taxon>
        <taxon>Colletotrichum</taxon>
        <taxon>Colletotrichum destructivum species complex</taxon>
    </lineage>
</organism>
<feature type="compositionally biased region" description="Low complexity" evidence="1">
    <location>
        <begin position="275"/>
        <end position="296"/>
    </location>
</feature>
<feature type="compositionally biased region" description="Basic residues" evidence="1">
    <location>
        <begin position="314"/>
        <end position="324"/>
    </location>
</feature>
<feature type="region of interest" description="Disordered" evidence="1">
    <location>
        <begin position="550"/>
        <end position="578"/>
    </location>
</feature>
<feature type="compositionally biased region" description="Low complexity" evidence="1">
    <location>
        <begin position="336"/>
        <end position="357"/>
    </location>
</feature>
<evidence type="ECO:0000313" key="2">
    <source>
        <dbReference type="EMBL" id="TQN65505.1"/>
    </source>
</evidence>
<gene>
    <name evidence="2" type="ORF">CSHISOI_09961</name>
</gene>
<feature type="compositionally biased region" description="Low complexity" evidence="1">
    <location>
        <begin position="209"/>
        <end position="229"/>
    </location>
</feature>